<proteinExistence type="predicted"/>
<evidence type="ECO:0000256" key="1">
    <source>
        <dbReference type="ARBA" id="ARBA00022527"/>
    </source>
</evidence>
<dbReference type="SUPFAM" id="SSF55874">
    <property type="entry name" value="ATPase domain of HSP90 chaperone/DNA topoisomerase II/histidine kinase"/>
    <property type="match status" value="1"/>
</dbReference>
<keyword evidence="4" id="KW-1185">Reference proteome</keyword>
<dbReference type="InterPro" id="IPR050267">
    <property type="entry name" value="Anti-sigma-factor_SerPK"/>
</dbReference>
<evidence type="ECO:0000313" key="4">
    <source>
        <dbReference type="Proteomes" id="UP001589619"/>
    </source>
</evidence>
<keyword evidence="1" id="KW-0808">Transferase</keyword>
<reference evidence="3 4" key="1">
    <citation type="submission" date="2024-09" db="EMBL/GenBank/DDBJ databases">
        <authorList>
            <person name="Sun Q."/>
            <person name="Mori K."/>
        </authorList>
    </citation>
    <scope>NUCLEOTIDE SEQUENCE [LARGE SCALE GENOMIC DNA]</scope>
    <source>
        <strain evidence="3 4">JCM 12520</strain>
    </source>
</reference>
<dbReference type="Proteomes" id="UP001589619">
    <property type="component" value="Unassembled WGS sequence"/>
</dbReference>
<sequence>MLTHKLVLVGGGRELERLRQFLTEAGEANGLDERMLYRLNLVCDELVTNIVSYGYGDGAAAEPRIEVDVLPAPDGVELVIADNGIAFNPLLHPQPDLLAEVEERGIGGLGIHFVLKLTTAASYERQDERNVLRLTMNRRHAEEEYGDEYRA</sequence>
<accession>A0ABV5W5D4</accession>
<dbReference type="Gene3D" id="3.30.565.10">
    <property type="entry name" value="Histidine kinase-like ATPase, C-terminal domain"/>
    <property type="match status" value="1"/>
</dbReference>
<name>A0ABV5W5D4_9BACL</name>
<keyword evidence="1" id="KW-0723">Serine/threonine-protein kinase</keyword>
<protein>
    <submittedName>
        <fullName evidence="3">ATP-binding protein</fullName>
    </submittedName>
</protein>
<dbReference type="RefSeq" id="WP_344908848.1">
    <property type="nucleotide sequence ID" value="NZ_BAAAYO010000006.1"/>
</dbReference>
<organism evidence="3 4">
    <name type="scientific">Paenibacillus hodogayensis</name>
    <dbReference type="NCBI Taxonomy" id="279208"/>
    <lineage>
        <taxon>Bacteria</taxon>
        <taxon>Bacillati</taxon>
        <taxon>Bacillota</taxon>
        <taxon>Bacilli</taxon>
        <taxon>Bacillales</taxon>
        <taxon>Paenibacillaceae</taxon>
        <taxon>Paenibacillus</taxon>
    </lineage>
</organism>
<evidence type="ECO:0000259" key="2">
    <source>
        <dbReference type="Pfam" id="PF13581"/>
    </source>
</evidence>
<dbReference type="PANTHER" id="PTHR35526">
    <property type="entry name" value="ANTI-SIGMA-F FACTOR RSBW-RELATED"/>
    <property type="match status" value="1"/>
</dbReference>
<feature type="domain" description="Histidine kinase/HSP90-like ATPase" evidence="2">
    <location>
        <begin position="14"/>
        <end position="135"/>
    </location>
</feature>
<evidence type="ECO:0000313" key="3">
    <source>
        <dbReference type="EMBL" id="MFB9755785.1"/>
    </source>
</evidence>
<comment type="caution">
    <text evidence="3">The sequence shown here is derived from an EMBL/GenBank/DDBJ whole genome shotgun (WGS) entry which is preliminary data.</text>
</comment>
<keyword evidence="3" id="KW-0067">ATP-binding</keyword>
<dbReference type="InterPro" id="IPR036890">
    <property type="entry name" value="HATPase_C_sf"/>
</dbReference>
<keyword evidence="1" id="KW-0418">Kinase</keyword>
<dbReference type="InterPro" id="IPR003594">
    <property type="entry name" value="HATPase_dom"/>
</dbReference>
<dbReference type="GO" id="GO:0005524">
    <property type="term" value="F:ATP binding"/>
    <property type="evidence" value="ECO:0007669"/>
    <property type="project" value="UniProtKB-KW"/>
</dbReference>
<gene>
    <name evidence="3" type="ORF">ACFFNY_29745</name>
</gene>
<dbReference type="EMBL" id="JBHMAG010000018">
    <property type="protein sequence ID" value="MFB9755785.1"/>
    <property type="molecule type" value="Genomic_DNA"/>
</dbReference>
<dbReference type="CDD" id="cd16936">
    <property type="entry name" value="HATPase_RsbW-like"/>
    <property type="match status" value="1"/>
</dbReference>
<keyword evidence="3" id="KW-0547">Nucleotide-binding</keyword>
<dbReference type="Pfam" id="PF13581">
    <property type="entry name" value="HATPase_c_2"/>
    <property type="match status" value="1"/>
</dbReference>
<dbReference type="PANTHER" id="PTHR35526:SF6">
    <property type="entry name" value="SLR1861 PROTEIN"/>
    <property type="match status" value="1"/>
</dbReference>